<comment type="caution">
    <text evidence="1">The sequence shown here is derived from an EMBL/GenBank/DDBJ whole genome shotgun (WGS) entry which is preliminary data.</text>
</comment>
<evidence type="ECO:0000313" key="1">
    <source>
        <dbReference type="EMBL" id="KAJ4712621.1"/>
    </source>
</evidence>
<accession>A0ACC1XN82</accession>
<keyword evidence="2" id="KW-1185">Reference proteome</keyword>
<gene>
    <name evidence="1" type="ORF">OWV82_014829</name>
</gene>
<evidence type="ECO:0000313" key="2">
    <source>
        <dbReference type="Proteomes" id="UP001164539"/>
    </source>
</evidence>
<dbReference type="Proteomes" id="UP001164539">
    <property type="component" value="Chromosome 8"/>
</dbReference>
<dbReference type="EMBL" id="CM051401">
    <property type="protein sequence ID" value="KAJ4712621.1"/>
    <property type="molecule type" value="Genomic_DNA"/>
</dbReference>
<name>A0ACC1XN82_MELAZ</name>
<proteinExistence type="predicted"/>
<reference evidence="1 2" key="1">
    <citation type="journal article" date="2023" name="Science">
        <title>Complex scaffold remodeling in plant triterpene biosynthesis.</title>
        <authorList>
            <person name="De La Pena R."/>
            <person name="Hodgson H."/>
            <person name="Liu J.C."/>
            <person name="Stephenson M.J."/>
            <person name="Martin A.C."/>
            <person name="Owen C."/>
            <person name="Harkess A."/>
            <person name="Leebens-Mack J."/>
            <person name="Jimenez L.E."/>
            <person name="Osbourn A."/>
            <person name="Sattely E.S."/>
        </authorList>
    </citation>
    <scope>NUCLEOTIDE SEQUENCE [LARGE SCALE GENOMIC DNA]</scope>
    <source>
        <strain evidence="2">cv. JPN11</strain>
        <tissue evidence="1">Leaf</tissue>
    </source>
</reference>
<organism evidence="1 2">
    <name type="scientific">Melia azedarach</name>
    <name type="common">Chinaberry tree</name>
    <dbReference type="NCBI Taxonomy" id="155640"/>
    <lineage>
        <taxon>Eukaryota</taxon>
        <taxon>Viridiplantae</taxon>
        <taxon>Streptophyta</taxon>
        <taxon>Embryophyta</taxon>
        <taxon>Tracheophyta</taxon>
        <taxon>Spermatophyta</taxon>
        <taxon>Magnoliopsida</taxon>
        <taxon>eudicotyledons</taxon>
        <taxon>Gunneridae</taxon>
        <taxon>Pentapetalae</taxon>
        <taxon>rosids</taxon>
        <taxon>malvids</taxon>
        <taxon>Sapindales</taxon>
        <taxon>Meliaceae</taxon>
        <taxon>Melia</taxon>
    </lineage>
</organism>
<protein>
    <submittedName>
        <fullName evidence="1">Germin-like protein 9</fullName>
    </submittedName>
</protein>
<sequence length="204" mass="22133">MGGKLCTIIIAFVFALANAGDPDILDDFLVPPGIDINNIAKQYFTYTGLRDFYVKSNLTGTESTVRRITKKVFPALEGLGVSVSKTLYPPLSITPPHYHPRSSELLVAVDGPLKVGFIDTRNKLYMQTLQPGDLFVIPKGLIHFVMYSRDDCGGGTLGIFGSSNPGIITVGSSLFESGIKADMLAKAFKVDEETISKLIKANKE</sequence>